<organism evidence="3 4">
    <name type="scientific">Ramlibacter tataouinensis (strain ATCC BAA-407 / DSM 14655 / LMG 21543 / TTB310)</name>
    <dbReference type="NCBI Taxonomy" id="365046"/>
    <lineage>
        <taxon>Bacteria</taxon>
        <taxon>Pseudomonadati</taxon>
        <taxon>Pseudomonadota</taxon>
        <taxon>Betaproteobacteria</taxon>
        <taxon>Burkholderiales</taxon>
        <taxon>Comamonadaceae</taxon>
        <taxon>Ramlibacter</taxon>
    </lineage>
</organism>
<dbReference type="OrthoDB" id="9805228at2"/>
<dbReference type="CDD" id="cd07814">
    <property type="entry name" value="SRPBCC_CalC_Aha1-like"/>
    <property type="match status" value="1"/>
</dbReference>
<reference evidence="3 4" key="2">
    <citation type="journal article" date="2011" name="PLoS ONE">
        <title>The Cyst-Dividing Bacterium Ramlibacter tataouinensis TTB310 Genome Reveals a Well-Stocked Toolbox for Adaptation to a Desert Environment.</title>
        <authorList>
            <person name="De Luca G."/>
            <person name="Barakat M."/>
            <person name="Ortet P."/>
            <person name="Fochesato S."/>
            <person name="Jourlin-Castelli C."/>
            <person name="Ansaldi M."/>
            <person name="Py B."/>
            <person name="Fichant G."/>
            <person name="Coutinho P.M."/>
            <person name="Voulhoux R."/>
            <person name="Bastien O."/>
            <person name="Marechal E."/>
            <person name="Henrissat B."/>
            <person name="Quentin Y."/>
            <person name="Noirot P."/>
            <person name="Filloux A."/>
            <person name="Mejean V."/>
            <person name="Dubow M.S."/>
            <person name="Barras F."/>
            <person name="Barbe V."/>
            <person name="Weissenbach J."/>
            <person name="Mihalcescu I."/>
            <person name="Vermeglio A."/>
            <person name="Achouak W."/>
            <person name="Heulin T."/>
        </authorList>
    </citation>
    <scope>NUCLEOTIDE SEQUENCE [LARGE SCALE GENOMIC DNA]</scope>
    <source>
        <strain evidence="4">ATCC BAA-407 / DSM 14655 / LMG 21543 / TTB310</strain>
    </source>
</reference>
<protein>
    <recommendedName>
        <fullName evidence="2">Activator of Hsp90 ATPase homologue 1/2-like C-terminal domain-containing protein</fullName>
    </recommendedName>
</protein>
<dbReference type="AlphaFoldDB" id="F5Y2B9"/>
<dbReference type="HOGENOM" id="CLU_108923_7_1_4"/>
<keyword evidence="4" id="KW-1185">Reference proteome</keyword>
<feature type="domain" description="Activator of Hsp90 ATPase homologue 1/2-like C-terminal" evidence="2">
    <location>
        <begin position="15"/>
        <end position="151"/>
    </location>
</feature>
<reference evidence="4" key="1">
    <citation type="submission" date="2006-01" db="EMBL/GenBank/DDBJ databases">
        <title>Genome of the cyst-dividing bacterium Ramlibacter tataouinensis.</title>
        <authorList>
            <person name="Barakat M."/>
            <person name="Ortet P."/>
            <person name="De Luca G."/>
            <person name="Jourlin-Castelli C."/>
            <person name="Ansaldi M."/>
            <person name="Py B."/>
            <person name="Fichant G."/>
            <person name="Coutinho P."/>
            <person name="Voulhoux R."/>
            <person name="Bastien O."/>
            <person name="Roy S."/>
            <person name="Marechal E."/>
            <person name="Henrissat B."/>
            <person name="Quentin Y."/>
            <person name="Noirot P."/>
            <person name="Filloux A."/>
            <person name="Mejean V."/>
            <person name="DuBow M."/>
            <person name="Barras F."/>
            <person name="Heulin T."/>
        </authorList>
    </citation>
    <scope>NUCLEOTIDE SEQUENCE [LARGE SCALE GENOMIC DNA]</scope>
    <source>
        <strain evidence="4">ATCC BAA-407 / DSM 14655 / LMG 21543 / TTB310</strain>
    </source>
</reference>
<dbReference type="RefSeq" id="WP_013899326.1">
    <property type="nucleotide sequence ID" value="NC_015677.1"/>
</dbReference>
<sequence length="154" mass="17135">MAVSTLVRVTRAYACSAERVYDAWLEPATARRFLFTTPLHGEVVRCEIEPGIGGRFTVVDRRSLNDGEGWLDVVHTGRFLQLDRPRRIAFAFAVPTWSPAETTVIIDITPQGDGCDLVLRHDLGPEVDGDATVERAEQGWTQMLLALERALQDA</sequence>
<dbReference type="EMBL" id="CP000245">
    <property type="protein sequence ID" value="AEG91093.1"/>
    <property type="molecule type" value="Genomic_DNA"/>
</dbReference>
<comment type="similarity">
    <text evidence="1">Belongs to the AHA1 family.</text>
</comment>
<dbReference type="Pfam" id="PF08327">
    <property type="entry name" value="AHSA1"/>
    <property type="match status" value="1"/>
</dbReference>
<dbReference type="Gene3D" id="3.30.530.20">
    <property type="match status" value="1"/>
</dbReference>
<dbReference type="eggNOG" id="COG3832">
    <property type="taxonomic scope" value="Bacteria"/>
</dbReference>
<dbReference type="KEGG" id="rta:Rta_00330"/>
<dbReference type="InterPro" id="IPR013538">
    <property type="entry name" value="ASHA1/2-like_C"/>
</dbReference>
<accession>F5Y2B9</accession>
<evidence type="ECO:0000313" key="3">
    <source>
        <dbReference type="EMBL" id="AEG91093.1"/>
    </source>
</evidence>
<dbReference type="InterPro" id="IPR023393">
    <property type="entry name" value="START-like_dom_sf"/>
</dbReference>
<evidence type="ECO:0000313" key="4">
    <source>
        <dbReference type="Proteomes" id="UP000008385"/>
    </source>
</evidence>
<proteinExistence type="inferred from homology"/>
<dbReference type="SUPFAM" id="SSF55961">
    <property type="entry name" value="Bet v1-like"/>
    <property type="match status" value="1"/>
</dbReference>
<dbReference type="STRING" id="365046.Rta_00330"/>
<evidence type="ECO:0000259" key="2">
    <source>
        <dbReference type="Pfam" id="PF08327"/>
    </source>
</evidence>
<dbReference type="Proteomes" id="UP000008385">
    <property type="component" value="Chromosome"/>
</dbReference>
<gene>
    <name evidence="3" type="ordered locus">Rta_00330</name>
</gene>
<name>F5Y2B9_RAMTT</name>
<evidence type="ECO:0000256" key="1">
    <source>
        <dbReference type="ARBA" id="ARBA00006817"/>
    </source>
</evidence>